<keyword evidence="3" id="KW-0479">Metal-binding</keyword>
<keyword evidence="9" id="KW-0539">Nucleus</keyword>
<evidence type="ECO:0000256" key="2">
    <source>
        <dbReference type="ARBA" id="ARBA00006991"/>
    </source>
</evidence>
<dbReference type="PANTHER" id="PTHR23226">
    <property type="entry name" value="ZINC FINGER AND SCAN DOMAIN-CONTAINING"/>
    <property type="match status" value="1"/>
</dbReference>
<dbReference type="FunFam" id="3.30.160.60:FF:000100">
    <property type="entry name" value="Zinc finger 45-like"/>
    <property type="match status" value="1"/>
</dbReference>
<feature type="domain" description="C2H2-type" evidence="11">
    <location>
        <begin position="212"/>
        <end position="235"/>
    </location>
</feature>
<evidence type="ECO:0000256" key="10">
    <source>
        <dbReference type="PROSITE-ProRule" id="PRU00042"/>
    </source>
</evidence>
<feature type="domain" description="C2H2-type" evidence="11">
    <location>
        <begin position="20"/>
        <end position="47"/>
    </location>
</feature>
<dbReference type="OrthoDB" id="7734042at2759"/>
<dbReference type="Pfam" id="PF00096">
    <property type="entry name" value="zf-C2H2"/>
    <property type="match status" value="3"/>
</dbReference>
<feature type="domain" description="C2H2-type" evidence="11">
    <location>
        <begin position="422"/>
        <end position="449"/>
    </location>
</feature>
<dbReference type="GO" id="GO:0005634">
    <property type="term" value="C:nucleus"/>
    <property type="evidence" value="ECO:0007669"/>
    <property type="project" value="UniProtKB-SubCell"/>
</dbReference>
<feature type="domain" description="C2H2-type" evidence="11">
    <location>
        <begin position="76"/>
        <end position="103"/>
    </location>
</feature>
<dbReference type="OMA" id="IKQHECE"/>
<sequence length="630" mass="73324">MVAKETRTKAQEGSKDGRAVVCAFCNKTFKFHSTLRQHEKVHYGIKQHECEICHRRFLHKGTLTCHLRLHTGEMPYKCPHCPKAFRGQTALNCHVFRHTKEGVKCPQCSMIFATSSIVKQHLKQVHTEERSHICNVCGMAYKHLKSLRIHLRNHQKRVCPDCGTGFDSVYAMLKHRKRHIEESLPFKCGFCNRAFEKECDLESHGRLRGRQFQCDICCHSFNKQTYLENHNRRIHWKALGLERLKVAEPKNGWNRKGVPKPKGRKRLSAFEDGARLHPIDSCNEVNGKEENQTEDSTIKSSILANDKTLEYAAEDQQPRIQYAVVECTKNTLEEGDELTELILIEEKDLGDLEFSLVDQPTVVSPLICELCGNRYASAATLVIHRTNQHNRQRFRCDQCDRTFGFRCYLEKHISTHHQNKRIACELCDKSFKYEQDLKVHMRHHNDSKPFKCDKCPSTFRFPSALRCHRILHEEDLPFVCDICGKKFRFNNSLRVHKRLHVGIKEFKCDVCEREFSTKAPLLRHMKVHSNGKELSCIVCGSVFYKKIDLAIHQSKEHPKHNLVGKGNTIHKCEQCGKEFIKKSNLKAHSYIHEEVYRFPCQMCSQSFKQYAGLRTHRINVHKQLKEVENS</sequence>
<evidence type="ECO:0000256" key="7">
    <source>
        <dbReference type="ARBA" id="ARBA00023015"/>
    </source>
</evidence>
<dbReference type="EnsemblMetazoa" id="ASIC007446-RA">
    <property type="protein sequence ID" value="ASIC007446-PA"/>
    <property type="gene ID" value="ASIC007446"/>
</dbReference>
<dbReference type="GO" id="GO:0000981">
    <property type="term" value="F:DNA-binding transcription factor activity, RNA polymerase II-specific"/>
    <property type="evidence" value="ECO:0007669"/>
    <property type="project" value="TreeGrafter"/>
</dbReference>
<keyword evidence="5 10" id="KW-0863">Zinc-finger</keyword>
<feature type="domain" description="C2H2-type" evidence="11">
    <location>
        <begin position="570"/>
        <end position="592"/>
    </location>
</feature>
<feature type="domain" description="C2H2-type" evidence="11">
    <location>
        <begin position="478"/>
        <end position="505"/>
    </location>
</feature>
<feature type="domain" description="C2H2-type" evidence="11">
    <location>
        <begin position="186"/>
        <end position="213"/>
    </location>
</feature>
<feature type="domain" description="C2H2-type" evidence="11">
    <location>
        <begin position="157"/>
        <end position="184"/>
    </location>
</feature>
<dbReference type="GO" id="GO:0008270">
    <property type="term" value="F:zinc ion binding"/>
    <property type="evidence" value="ECO:0007669"/>
    <property type="project" value="UniProtKB-KW"/>
</dbReference>
<dbReference type="STRING" id="74873.A0A084VP58"/>
<dbReference type="SMART" id="SM00355">
    <property type="entry name" value="ZnF_C2H2"/>
    <property type="match status" value="17"/>
</dbReference>
<feature type="domain" description="C2H2-type" evidence="11">
    <location>
        <begin position="103"/>
        <end position="131"/>
    </location>
</feature>
<dbReference type="AlphaFoldDB" id="A0A084VP58"/>
<dbReference type="InterPro" id="IPR013087">
    <property type="entry name" value="Znf_C2H2_type"/>
</dbReference>
<feature type="domain" description="C2H2-type" evidence="11">
    <location>
        <begin position="506"/>
        <end position="533"/>
    </location>
</feature>
<dbReference type="PROSITE" id="PS00028">
    <property type="entry name" value="ZINC_FINGER_C2H2_1"/>
    <property type="match status" value="15"/>
</dbReference>
<reference evidence="12 14" key="1">
    <citation type="journal article" date="2014" name="BMC Genomics">
        <title>Genome sequence of Anopheles sinensis provides insight into genetics basis of mosquito competence for malaria parasites.</title>
        <authorList>
            <person name="Zhou D."/>
            <person name="Zhang D."/>
            <person name="Ding G."/>
            <person name="Shi L."/>
            <person name="Hou Q."/>
            <person name="Ye Y."/>
            <person name="Xu Y."/>
            <person name="Zhou H."/>
            <person name="Xiong C."/>
            <person name="Li S."/>
            <person name="Yu J."/>
            <person name="Hong S."/>
            <person name="Yu X."/>
            <person name="Zou P."/>
            <person name="Chen C."/>
            <person name="Chang X."/>
            <person name="Wang W."/>
            <person name="Lv Y."/>
            <person name="Sun Y."/>
            <person name="Ma L."/>
            <person name="Shen B."/>
            <person name="Zhu C."/>
        </authorList>
    </citation>
    <scope>NUCLEOTIDE SEQUENCE [LARGE SCALE GENOMIC DNA]</scope>
</reference>
<evidence type="ECO:0000313" key="14">
    <source>
        <dbReference type="Proteomes" id="UP000030765"/>
    </source>
</evidence>
<feature type="domain" description="C2H2-type" evidence="11">
    <location>
        <begin position="366"/>
        <end position="394"/>
    </location>
</feature>
<dbReference type="PANTHER" id="PTHR23226:SF416">
    <property type="entry name" value="FI01424P"/>
    <property type="match status" value="1"/>
</dbReference>
<dbReference type="Gene3D" id="3.30.160.60">
    <property type="entry name" value="Classic Zinc Finger"/>
    <property type="match status" value="11"/>
</dbReference>
<feature type="domain" description="C2H2-type" evidence="11">
    <location>
        <begin position="394"/>
        <end position="421"/>
    </location>
</feature>
<evidence type="ECO:0000256" key="9">
    <source>
        <dbReference type="ARBA" id="ARBA00023242"/>
    </source>
</evidence>
<feature type="domain" description="C2H2-type" evidence="11">
    <location>
        <begin position="450"/>
        <end position="477"/>
    </location>
</feature>
<dbReference type="VEuPathDB" id="VectorBase:ASIS013731"/>
<dbReference type="EMBL" id="ATLV01014978">
    <property type="status" value="NOT_ANNOTATED_CDS"/>
    <property type="molecule type" value="Genomic_DNA"/>
</dbReference>
<dbReference type="Pfam" id="PF13912">
    <property type="entry name" value="zf-C2H2_6"/>
    <property type="match status" value="2"/>
</dbReference>
<evidence type="ECO:0000256" key="6">
    <source>
        <dbReference type="ARBA" id="ARBA00022833"/>
    </source>
</evidence>
<evidence type="ECO:0000313" key="12">
    <source>
        <dbReference type="EMBL" id="KFB39752.1"/>
    </source>
</evidence>
<comment type="similarity">
    <text evidence="2">Belongs to the krueppel C2H2-type zinc-finger protein family.</text>
</comment>
<keyword evidence="6" id="KW-0862">Zinc</keyword>
<dbReference type="PROSITE" id="PS50157">
    <property type="entry name" value="ZINC_FINGER_C2H2_2"/>
    <property type="match status" value="16"/>
</dbReference>
<dbReference type="FunFam" id="3.30.160.60:FF:000065">
    <property type="entry name" value="B-cell CLL/lymphoma 6, member B"/>
    <property type="match status" value="1"/>
</dbReference>
<keyword evidence="4" id="KW-0677">Repeat</keyword>
<comment type="subcellular location">
    <subcellularLocation>
        <location evidence="1">Nucleus</location>
    </subcellularLocation>
</comment>
<reference evidence="13" key="2">
    <citation type="submission" date="2020-05" db="UniProtKB">
        <authorList>
            <consortium name="EnsemblMetazoa"/>
        </authorList>
    </citation>
    <scope>IDENTIFICATION</scope>
</reference>
<dbReference type="EMBL" id="KE524999">
    <property type="protein sequence ID" value="KFB39752.1"/>
    <property type="molecule type" value="Genomic_DNA"/>
</dbReference>
<dbReference type="GO" id="GO:0000978">
    <property type="term" value="F:RNA polymerase II cis-regulatory region sequence-specific DNA binding"/>
    <property type="evidence" value="ECO:0007669"/>
    <property type="project" value="TreeGrafter"/>
</dbReference>
<feature type="domain" description="C2H2-type" evidence="11">
    <location>
        <begin position="48"/>
        <end position="75"/>
    </location>
</feature>
<feature type="domain" description="C2H2-type" evidence="11">
    <location>
        <begin position="132"/>
        <end position="154"/>
    </location>
</feature>
<dbReference type="FunFam" id="3.30.160.60:FF:000193">
    <property type="entry name" value="Zinc finger protein 300"/>
    <property type="match status" value="1"/>
</dbReference>
<name>A0A084VP58_ANOSI</name>
<dbReference type="Pfam" id="PF12874">
    <property type="entry name" value="zf-met"/>
    <property type="match status" value="1"/>
</dbReference>
<dbReference type="VEuPathDB" id="VectorBase:ASIC007446"/>
<evidence type="ECO:0000256" key="5">
    <source>
        <dbReference type="ARBA" id="ARBA00022771"/>
    </source>
</evidence>
<dbReference type="InterPro" id="IPR036236">
    <property type="entry name" value="Znf_C2H2_sf"/>
</dbReference>
<keyword evidence="14" id="KW-1185">Reference proteome</keyword>
<dbReference type="SUPFAM" id="SSF57667">
    <property type="entry name" value="beta-beta-alpha zinc fingers"/>
    <property type="match status" value="9"/>
</dbReference>
<feature type="domain" description="C2H2-type" evidence="11">
    <location>
        <begin position="598"/>
        <end position="626"/>
    </location>
</feature>
<organism evidence="12">
    <name type="scientific">Anopheles sinensis</name>
    <name type="common">Mosquito</name>
    <dbReference type="NCBI Taxonomy" id="74873"/>
    <lineage>
        <taxon>Eukaryota</taxon>
        <taxon>Metazoa</taxon>
        <taxon>Ecdysozoa</taxon>
        <taxon>Arthropoda</taxon>
        <taxon>Hexapoda</taxon>
        <taxon>Insecta</taxon>
        <taxon>Pterygota</taxon>
        <taxon>Neoptera</taxon>
        <taxon>Endopterygota</taxon>
        <taxon>Diptera</taxon>
        <taxon>Nematocera</taxon>
        <taxon>Culicoidea</taxon>
        <taxon>Culicidae</taxon>
        <taxon>Anophelinae</taxon>
        <taxon>Anopheles</taxon>
    </lineage>
</organism>
<dbReference type="VEuPathDB" id="VectorBase:ASIS011663"/>
<dbReference type="Proteomes" id="UP000030765">
    <property type="component" value="Unassembled WGS sequence"/>
</dbReference>
<evidence type="ECO:0000256" key="8">
    <source>
        <dbReference type="ARBA" id="ARBA00023163"/>
    </source>
</evidence>
<evidence type="ECO:0000256" key="4">
    <source>
        <dbReference type="ARBA" id="ARBA00022737"/>
    </source>
</evidence>
<proteinExistence type="inferred from homology"/>
<evidence type="ECO:0000313" key="13">
    <source>
        <dbReference type="EnsemblMetazoa" id="ASIC007446-PA"/>
    </source>
</evidence>
<dbReference type="FunFam" id="3.30.160.60:FF:000264">
    <property type="entry name" value="Zinc finger protein 236"/>
    <property type="match status" value="1"/>
</dbReference>
<accession>A0A084VP58</accession>
<evidence type="ECO:0000256" key="1">
    <source>
        <dbReference type="ARBA" id="ARBA00004123"/>
    </source>
</evidence>
<evidence type="ECO:0000259" key="11">
    <source>
        <dbReference type="PROSITE" id="PS50157"/>
    </source>
</evidence>
<keyword evidence="8" id="KW-0804">Transcription</keyword>
<protein>
    <submittedName>
        <fullName evidence="12 13">Regulator of sex-limitation</fullName>
    </submittedName>
</protein>
<evidence type="ECO:0000256" key="3">
    <source>
        <dbReference type="ARBA" id="ARBA00022723"/>
    </source>
</evidence>
<dbReference type="Pfam" id="PF13894">
    <property type="entry name" value="zf-C2H2_4"/>
    <property type="match status" value="1"/>
</dbReference>
<keyword evidence="7" id="KW-0805">Transcription regulation</keyword>
<gene>
    <name evidence="12" type="ORF">ZHAS_00007446</name>
</gene>